<reference evidence="3 4" key="1">
    <citation type="journal article" date="2019" name="Nat. Ecol. Evol.">
        <title>Megaphylogeny resolves global patterns of mushroom evolution.</title>
        <authorList>
            <person name="Varga T."/>
            <person name="Krizsan K."/>
            <person name="Foldi C."/>
            <person name="Dima B."/>
            <person name="Sanchez-Garcia M."/>
            <person name="Sanchez-Ramirez S."/>
            <person name="Szollosi G.J."/>
            <person name="Szarkandi J.G."/>
            <person name="Papp V."/>
            <person name="Albert L."/>
            <person name="Andreopoulos W."/>
            <person name="Angelini C."/>
            <person name="Antonin V."/>
            <person name="Barry K.W."/>
            <person name="Bougher N.L."/>
            <person name="Buchanan P."/>
            <person name="Buyck B."/>
            <person name="Bense V."/>
            <person name="Catcheside P."/>
            <person name="Chovatia M."/>
            <person name="Cooper J."/>
            <person name="Damon W."/>
            <person name="Desjardin D."/>
            <person name="Finy P."/>
            <person name="Geml J."/>
            <person name="Haridas S."/>
            <person name="Hughes K."/>
            <person name="Justo A."/>
            <person name="Karasinski D."/>
            <person name="Kautmanova I."/>
            <person name="Kiss B."/>
            <person name="Kocsube S."/>
            <person name="Kotiranta H."/>
            <person name="LaButti K.M."/>
            <person name="Lechner B.E."/>
            <person name="Liimatainen K."/>
            <person name="Lipzen A."/>
            <person name="Lukacs Z."/>
            <person name="Mihaltcheva S."/>
            <person name="Morgado L.N."/>
            <person name="Niskanen T."/>
            <person name="Noordeloos M.E."/>
            <person name="Ohm R.A."/>
            <person name="Ortiz-Santana B."/>
            <person name="Ovrebo C."/>
            <person name="Racz N."/>
            <person name="Riley R."/>
            <person name="Savchenko A."/>
            <person name="Shiryaev A."/>
            <person name="Soop K."/>
            <person name="Spirin V."/>
            <person name="Szebenyi C."/>
            <person name="Tomsovsky M."/>
            <person name="Tulloss R.E."/>
            <person name="Uehling J."/>
            <person name="Grigoriev I.V."/>
            <person name="Vagvolgyi C."/>
            <person name="Papp T."/>
            <person name="Martin F.M."/>
            <person name="Miettinen O."/>
            <person name="Hibbett D.S."/>
            <person name="Nagy L.G."/>
        </authorList>
    </citation>
    <scope>NUCLEOTIDE SEQUENCE [LARGE SCALE GENOMIC DNA]</scope>
    <source>
        <strain evidence="3 4">CBS 962.96</strain>
    </source>
</reference>
<feature type="transmembrane region" description="Helical" evidence="1">
    <location>
        <begin position="100"/>
        <end position="119"/>
    </location>
</feature>
<keyword evidence="2" id="KW-0732">Signal</keyword>
<gene>
    <name evidence="3" type="ORF">K435DRAFT_811121</name>
</gene>
<feature type="transmembrane region" description="Helical" evidence="1">
    <location>
        <begin position="30"/>
        <end position="48"/>
    </location>
</feature>
<name>A0A4S8KSZ4_DENBC</name>
<dbReference type="EMBL" id="ML180104">
    <property type="protein sequence ID" value="THU78954.1"/>
    <property type="molecule type" value="Genomic_DNA"/>
</dbReference>
<evidence type="ECO:0000256" key="1">
    <source>
        <dbReference type="SAM" id="Phobius"/>
    </source>
</evidence>
<proteinExistence type="predicted"/>
<protein>
    <submittedName>
        <fullName evidence="3">Uncharacterized protein</fullName>
    </submittedName>
</protein>
<feature type="chain" id="PRO_5020225179" evidence="2">
    <location>
        <begin position="21"/>
        <end position="167"/>
    </location>
</feature>
<evidence type="ECO:0000256" key="2">
    <source>
        <dbReference type="SAM" id="SignalP"/>
    </source>
</evidence>
<organism evidence="3 4">
    <name type="scientific">Dendrothele bispora (strain CBS 962.96)</name>
    <dbReference type="NCBI Taxonomy" id="1314807"/>
    <lineage>
        <taxon>Eukaryota</taxon>
        <taxon>Fungi</taxon>
        <taxon>Dikarya</taxon>
        <taxon>Basidiomycota</taxon>
        <taxon>Agaricomycotina</taxon>
        <taxon>Agaricomycetes</taxon>
        <taxon>Agaricomycetidae</taxon>
        <taxon>Agaricales</taxon>
        <taxon>Agaricales incertae sedis</taxon>
        <taxon>Dendrothele</taxon>
    </lineage>
</organism>
<feature type="signal peptide" evidence="2">
    <location>
        <begin position="1"/>
        <end position="20"/>
    </location>
</feature>
<evidence type="ECO:0000313" key="4">
    <source>
        <dbReference type="Proteomes" id="UP000297245"/>
    </source>
</evidence>
<keyword evidence="1" id="KW-1133">Transmembrane helix</keyword>
<dbReference type="AlphaFoldDB" id="A0A4S8KSZ4"/>
<keyword evidence="1" id="KW-0472">Membrane</keyword>
<keyword evidence="4" id="KW-1185">Reference proteome</keyword>
<dbReference type="Proteomes" id="UP000297245">
    <property type="component" value="Unassembled WGS sequence"/>
</dbReference>
<accession>A0A4S8KSZ4</accession>
<sequence length="167" mass="18166">MSAATLLSMFVMAIVPLASCAGSDFLLVSTMSAATLLSMFVMAIVPLASCAGSDGTHIDIYRLIWSLMTCNCHRCLPTPSHPTLTDMTHNYPWLAVRTNSTSFFLVSVILNTLGAGLLMRHHYFSSGHGFSLPVMRLFPLSHKKGCCHYHCTVFSSVVVLLSLLVPL</sequence>
<keyword evidence="1" id="KW-0812">Transmembrane</keyword>
<evidence type="ECO:0000313" key="3">
    <source>
        <dbReference type="EMBL" id="THU78954.1"/>
    </source>
</evidence>